<accession>A0ACC0BXX7</accession>
<reference evidence="2" key="1">
    <citation type="journal article" date="2023" name="Nat. Plants">
        <title>Single-cell RNA sequencing provides a high-resolution roadmap for understanding the multicellular compartmentation of specialized metabolism.</title>
        <authorList>
            <person name="Sun S."/>
            <person name="Shen X."/>
            <person name="Li Y."/>
            <person name="Li Y."/>
            <person name="Wang S."/>
            <person name="Li R."/>
            <person name="Zhang H."/>
            <person name="Shen G."/>
            <person name="Guo B."/>
            <person name="Wei J."/>
            <person name="Xu J."/>
            <person name="St-Pierre B."/>
            <person name="Chen S."/>
            <person name="Sun C."/>
        </authorList>
    </citation>
    <scope>NUCLEOTIDE SEQUENCE [LARGE SCALE GENOMIC DNA]</scope>
</reference>
<proteinExistence type="predicted"/>
<name>A0ACC0BXX7_CATRO</name>
<gene>
    <name evidence="1" type="ORF">M9H77_08394</name>
</gene>
<keyword evidence="2" id="KW-1185">Reference proteome</keyword>
<protein>
    <submittedName>
        <fullName evidence="1">Uncharacterized protein</fullName>
    </submittedName>
</protein>
<sequence>MASVPVDSSYSGVDYGATDCGNPSSDAGLGMDSGTFGDGKRTRSEAAVRVGSLCILGSEDEKDEPGYDGGDNDDDDGDGDGDNDEPVPVANASSSGHRPVSGKEKGVTGSFMSVISKIARSRQKRPAKSCPPTNPKQRKKAKNDGWEQTVPADGGPQDPVLVPLYSGHITGSMWRGQVI</sequence>
<evidence type="ECO:0000313" key="1">
    <source>
        <dbReference type="EMBL" id="KAI5677444.1"/>
    </source>
</evidence>
<comment type="caution">
    <text evidence="1">The sequence shown here is derived from an EMBL/GenBank/DDBJ whole genome shotgun (WGS) entry which is preliminary data.</text>
</comment>
<dbReference type="EMBL" id="CM044702">
    <property type="protein sequence ID" value="KAI5677444.1"/>
    <property type="molecule type" value="Genomic_DNA"/>
</dbReference>
<organism evidence="1 2">
    <name type="scientific">Catharanthus roseus</name>
    <name type="common">Madagascar periwinkle</name>
    <name type="synonym">Vinca rosea</name>
    <dbReference type="NCBI Taxonomy" id="4058"/>
    <lineage>
        <taxon>Eukaryota</taxon>
        <taxon>Viridiplantae</taxon>
        <taxon>Streptophyta</taxon>
        <taxon>Embryophyta</taxon>
        <taxon>Tracheophyta</taxon>
        <taxon>Spermatophyta</taxon>
        <taxon>Magnoliopsida</taxon>
        <taxon>eudicotyledons</taxon>
        <taxon>Gunneridae</taxon>
        <taxon>Pentapetalae</taxon>
        <taxon>asterids</taxon>
        <taxon>lamiids</taxon>
        <taxon>Gentianales</taxon>
        <taxon>Apocynaceae</taxon>
        <taxon>Rauvolfioideae</taxon>
        <taxon>Vinceae</taxon>
        <taxon>Catharanthinae</taxon>
        <taxon>Catharanthus</taxon>
    </lineage>
</organism>
<dbReference type="Proteomes" id="UP001060085">
    <property type="component" value="Linkage Group LG02"/>
</dbReference>
<evidence type="ECO:0000313" key="2">
    <source>
        <dbReference type="Proteomes" id="UP001060085"/>
    </source>
</evidence>